<feature type="transmembrane region" description="Helical" evidence="5">
    <location>
        <begin position="526"/>
        <end position="550"/>
    </location>
</feature>
<dbReference type="Pfam" id="PF12805">
    <property type="entry name" value="FUSC-like"/>
    <property type="match status" value="1"/>
</dbReference>
<evidence type="ECO:0000256" key="4">
    <source>
        <dbReference type="ARBA" id="ARBA00023136"/>
    </source>
</evidence>
<dbReference type="Pfam" id="PF13515">
    <property type="entry name" value="FUSC_2"/>
    <property type="match status" value="1"/>
</dbReference>
<keyword evidence="2 5" id="KW-0812">Transmembrane</keyword>
<feature type="transmembrane region" description="Helical" evidence="5">
    <location>
        <begin position="21"/>
        <end position="40"/>
    </location>
</feature>
<feature type="transmembrane region" description="Helical" evidence="5">
    <location>
        <begin position="458"/>
        <end position="490"/>
    </location>
</feature>
<name>A0A221UYX5_9FLAO</name>
<dbReference type="EMBL" id="CP022515">
    <property type="protein sequence ID" value="ASO06338.1"/>
    <property type="molecule type" value="Genomic_DNA"/>
</dbReference>
<protein>
    <submittedName>
        <fullName evidence="8">Inner membrane protein YccS</fullName>
    </submittedName>
</protein>
<sequence>MKSYSQIIFNNFRELLHFLKSTNFSKAILIAIAVTVPILLSIRWGHLEIGLALCFGAFWSSPSDVSGNFRHKKFGILFSALLVMLVSFIGGYLKFETWLLIPVLGLLTFAIAFISVYGFRASLISFSGLLALVLSFAHESKELEIYEYALLIGAGGLWYLLLAVLWYRINPKAQTEELFWETYRLTAEFLETRAKLVGPKMDRLELQSKLYEIQSKLIEHHETLREILLLSRKSSGRSSYQAKRLLIFVELIDMLETAIANPVNYDKMDALFGDHPEFIESFQNLIFEMAGQLRIIAEAGTDQSKFPKNSKLVHYFGKVEHEIASFRKETGTEDYEGFLMLQNLLQYLEKQFEKLKKIKWLLGNPDMGSVDLVDQAAAKRFIVAQDYDPKLLLSNFSFRSAIFKHSLRLSVTVMIGYALGNFFDFQNPYWILLTIIVIMRPSYGLTKSRTKDRIIGTLIGGAIATGFVFLIQNPYMFGALGVVSLVIAFSMVQKNYRAGATFITLTVVFVYAIIRPDVITVIQYRVLDTLIGAGLSFVAMLWILPAWGFMEIREQIKNSVKANRAFLAQIAHYYEQKGKVTTTYKVSRKEAFVETSNLSSAFQRMAQEPVSKQKNLDKIYELVVLNHTFLSSLASFSTFIQNNPTTEASLKFKNFISEIDENLEQVLQALENSKSDQAPIDPQNNQFAKEQLPSFVPKNIELSSRVDIKLERELQEAHLVTEQLHWLFSLSGKMLRLVSKIEFD</sequence>
<dbReference type="InterPro" id="IPR049453">
    <property type="entry name" value="Memb_transporter_dom"/>
</dbReference>
<evidence type="ECO:0000313" key="9">
    <source>
        <dbReference type="Proteomes" id="UP000204551"/>
    </source>
</evidence>
<evidence type="ECO:0000256" key="3">
    <source>
        <dbReference type="ARBA" id="ARBA00022989"/>
    </source>
</evidence>
<feature type="transmembrane region" description="Helical" evidence="5">
    <location>
        <begin position="145"/>
        <end position="167"/>
    </location>
</feature>
<feature type="transmembrane region" description="Helical" evidence="5">
    <location>
        <begin position="46"/>
        <end position="62"/>
    </location>
</feature>
<keyword evidence="4 5" id="KW-0472">Membrane</keyword>
<dbReference type="STRING" id="616991.GCA_000733925_01276"/>
<evidence type="ECO:0000259" key="7">
    <source>
        <dbReference type="Pfam" id="PF13515"/>
    </source>
</evidence>
<dbReference type="Proteomes" id="UP000204551">
    <property type="component" value="Chromosome"/>
</dbReference>
<dbReference type="RefSeq" id="WP_093978849.1">
    <property type="nucleotide sequence ID" value="NZ_CP022515.1"/>
</dbReference>
<gene>
    <name evidence="8" type="primary">yccS</name>
    <name evidence="8" type="ORF">AREALGSMS7_02905</name>
</gene>
<evidence type="ECO:0000256" key="1">
    <source>
        <dbReference type="ARBA" id="ARBA00004141"/>
    </source>
</evidence>
<feature type="transmembrane region" description="Helical" evidence="5">
    <location>
        <begin position="99"/>
        <end position="116"/>
    </location>
</feature>
<reference evidence="8 9" key="1">
    <citation type="submission" date="2017-07" db="EMBL/GenBank/DDBJ databases">
        <title>Genome Sequence of Arenibacter algicola Strain SMS7 Isolated from a culture of the Diatom Skeletonema marinoi.</title>
        <authorList>
            <person name="Topel M."/>
            <person name="Pinder M.I.M."/>
            <person name="Johansson O.N."/>
            <person name="Kourtchenko O."/>
            <person name="Godhe A."/>
            <person name="Clarke A.K."/>
        </authorList>
    </citation>
    <scope>NUCLEOTIDE SEQUENCE [LARGE SCALE GENOMIC DNA]</scope>
    <source>
        <strain evidence="8 9">SMS7</strain>
    </source>
</reference>
<dbReference type="GO" id="GO:0016020">
    <property type="term" value="C:membrane"/>
    <property type="evidence" value="ECO:0007669"/>
    <property type="project" value="UniProtKB-SubCell"/>
</dbReference>
<dbReference type="PANTHER" id="PTHR31086">
    <property type="entry name" value="ALUMINUM-ACTIVATED MALATE TRANSPORTER 10"/>
    <property type="match status" value="1"/>
</dbReference>
<evidence type="ECO:0000313" key="8">
    <source>
        <dbReference type="EMBL" id="ASO06338.1"/>
    </source>
</evidence>
<accession>A0A221UYX5</accession>
<comment type="subcellular location">
    <subcellularLocation>
        <location evidence="1">Membrane</location>
        <topology evidence="1">Multi-pass membrane protein</topology>
    </subcellularLocation>
</comment>
<evidence type="ECO:0000256" key="5">
    <source>
        <dbReference type="SAM" id="Phobius"/>
    </source>
</evidence>
<feature type="transmembrane region" description="Helical" evidence="5">
    <location>
        <begin position="74"/>
        <end position="93"/>
    </location>
</feature>
<evidence type="ECO:0000256" key="2">
    <source>
        <dbReference type="ARBA" id="ARBA00022692"/>
    </source>
</evidence>
<keyword evidence="3 5" id="KW-1133">Transmembrane helix</keyword>
<feature type="transmembrane region" description="Helical" evidence="5">
    <location>
        <begin position="496"/>
        <end position="514"/>
    </location>
</feature>
<dbReference type="AlphaFoldDB" id="A0A221UYX5"/>
<organism evidence="8 9">
    <name type="scientific">Arenibacter algicola</name>
    <dbReference type="NCBI Taxonomy" id="616991"/>
    <lineage>
        <taxon>Bacteria</taxon>
        <taxon>Pseudomonadati</taxon>
        <taxon>Bacteroidota</taxon>
        <taxon>Flavobacteriia</taxon>
        <taxon>Flavobacteriales</taxon>
        <taxon>Flavobacteriaceae</taxon>
        <taxon>Arenibacter</taxon>
    </lineage>
</organism>
<feature type="transmembrane region" description="Helical" evidence="5">
    <location>
        <begin position="123"/>
        <end position="139"/>
    </location>
</feature>
<feature type="domain" description="Integral membrane protein YccS N-terminal" evidence="6">
    <location>
        <begin position="77"/>
        <end position="350"/>
    </location>
</feature>
<dbReference type="eggNOG" id="COG1289">
    <property type="taxonomic scope" value="Bacteria"/>
</dbReference>
<feature type="domain" description="Integral membrane bound transporter" evidence="7">
    <location>
        <begin position="416"/>
        <end position="538"/>
    </location>
</feature>
<dbReference type="InterPro" id="IPR032692">
    <property type="entry name" value="YccS_N"/>
</dbReference>
<proteinExistence type="predicted"/>
<evidence type="ECO:0000259" key="6">
    <source>
        <dbReference type="Pfam" id="PF12805"/>
    </source>
</evidence>
<dbReference type="KEGG" id="aalg:AREALGSMS7_02905"/>